<dbReference type="PANTHER" id="PTHR30160:SF7">
    <property type="entry name" value="ADP-HEPTOSE--LPS HEPTOSYLTRANSFERASE 2"/>
    <property type="match status" value="1"/>
</dbReference>
<keyword evidence="1" id="KW-0328">Glycosyltransferase</keyword>
<dbReference type="InterPro" id="IPR051199">
    <property type="entry name" value="LPS_LOS_Heptosyltrfase"/>
</dbReference>
<name>A0A382P511_9ZZZZ</name>
<dbReference type="SUPFAM" id="SSF53756">
    <property type="entry name" value="UDP-Glycosyltransferase/glycogen phosphorylase"/>
    <property type="match status" value="1"/>
</dbReference>
<dbReference type="GO" id="GO:0009244">
    <property type="term" value="P:lipopolysaccharide core region biosynthetic process"/>
    <property type="evidence" value="ECO:0007669"/>
    <property type="project" value="TreeGrafter"/>
</dbReference>
<dbReference type="GO" id="GO:0008713">
    <property type="term" value="F:ADP-heptose-lipopolysaccharide heptosyltransferase activity"/>
    <property type="evidence" value="ECO:0007669"/>
    <property type="project" value="TreeGrafter"/>
</dbReference>
<gene>
    <name evidence="3" type="ORF">METZ01_LOCUS321297</name>
</gene>
<evidence type="ECO:0000256" key="2">
    <source>
        <dbReference type="ARBA" id="ARBA00022679"/>
    </source>
</evidence>
<reference evidence="3" key="1">
    <citation type="submission" date="2018-05" db="EMBL/GenBank/DDBJ databases">
        <authorList>
            <person name="Lanie J.A."/>
            <person name="Ng W.-L."/>
            <person name="Kazmierczak K.M."/>
            <person name="Andrzejewski T.M."/>
            <person name="Davidsen T.M."/>
            <person name="Wayne K.J."/>
            <person name="Tettelin H."/>
            <person name="Glass J.I."/>
            <person name="Rusch D."/>
            <person name="Podicherti R."/>
            <person name="Tsui H.-C.T."/>
            <person name="Winkler M.E."/>
        </authorList>
    </citation>
    <scope>NUCLEOTIDE SEQUENCE</scope>
</reference>
<evidence type="ECO:0000256" key="1">
    <source>
        <dbReference type="ARBA" id="ARBA00022676"/>
    </source>
</evidence>
<keyword evidence="2" id="KW-0808">Transferase</keyword>
<dbReference type="AlphaFoldDB" id="A0A382P511"/>
<dbReference type="Pfam" id="PF01075">
    <property type="entry name" value="Glyco_transf_9"/>
    <property type="match status" value="1"/>
</dbReference>
<dbReference type="Gene3D" id="3.40.50.2000">
    <property type="entry name" value="Glycogen Phosphorylase B"/>
    <property type="match status" value="2"/>
</dbReference>
<accession>A0A382P511</accession>
<organism evidence="3">
    <name type="scientific">marine metagenome</name>
    <dbReference type="NCBI Taxonomy" id="408172"/>
    <lineage>
        <taxon>unclassified sequences</taxon>
        <taxon>metagenomes</taxon>
        <taxon>ecological metagenomes</taxon>
    </lineage>
</organism>
<dbReference type="InterPro" id="IPR002201">
    <property type="entry name" value="Glyco_trans_9"/>
</dbReference>
<dbReference type="EMBL" id="UINC01104920">
    <property type="protein sequence ID" value="SVC68443.1"/>
    <property type="molecule type" value="Genomic_DNA"/>
</dbReference>
<dbReference type="GO" id="GO:0005829">
    <property type="term" value="C:cytosol"/>
    <property type="evidence" value="ECO:0007669"/>
    <property type="project" value="TreeGrafter"/>
</dbReference>
<protein>
    <submittedName>
        <fullName evidence="3">Uncharacterized protein</fullName>
    </submittedName>
</protein>
<evidence type="ECO:0000313" key="3">
    <source>
        <dbReference type="EMBL" id="SVC68443.1"/>
    </source>
</evidence>
<dbReference type="PANTHER" id="PTHR30160">
    <property type="entry name" value="TETRAACYLDISACCHARIDE 4'-KINASE-RELATED"/>
    <property type="match status" value="1"/>
</dbReference>
<proteinExistence type="predicted"/>
<dbReference type="CDD" id="cd03789">
    <property type="entry name" value="GT9_LPS_heptosyltransferase"/>
    <property type="match status" value="1"/>
</dbReference>
<sequence>MKIICIQQRPGIGDCILFSGFMRSIASKYNCPVSILIKKNTKADQILKNNKDFDQIIYLDRSADKTGSHDGLGFFRLVSEIRKHKFDKAFIFNSSLRYRLLAILSGIKEIHQYTLGLKKDNVINSAKKLTEKVLGEQVSTEPIINVDQDLVDVAKTKYNISKEYKNIVLGISASGEDKRWFIDRFISTSEKLNRLKPCKFYLAAGKNDKHLIDKIMNSSIGKNCISFENLTIEETLPIIKNCDGYLGNDTGFLHLSCALGLKCVAIFFSSPVLSYGTYSKNITCVIPEGETLESTVHDLPMGRERISVEAVYNEAIKLLD</sequence>